<evidence type="ECO:0000256" key="6">
    <source>
        <dbReference type="ARBA" id="ARBA00023136"/>
    </source>
</evidence>
<feature type="transmembrane region" description="Helical" evidence="8">
    <location>
        <begin position="1300"/>
        <end position="1323"/>
    </location>
</feature>
<feature type="transmembrane region" description="Helical" evidence="8">
    <location>
        <begin position="705"/>
        <end position="726"/>
    </location>
</feature>
<feature type="transmembrane region" description="Helical" evidence="8">
    <location>
        <begin position="1392"/>
        <end position="1415"/>
    </location>
</feature>
<comment type="similarity">
    <text evidence="2">Belongs to the polycystin family.</text>
</comment>
<dbReference type="InterPro" id="IPR001024">
    <property type="entry name" value="PLAT/LH2_dom"/>
</dbReference>
<gene>
    <name evidence="10" type="ORF">ElyMa_002488500</name>
</gene>
<dbReference type="Pfam" id="PF08016">
    <property type="entry name" value="PKD_channel"/>
    <property type="match status" value="1"/>
</dbReference>
<dbReference type="InterPro" id="IPR036392">
    <property type="entry name" value="PLAT/LH2_dom_sf"/>
</dbReference>
<protein>
    <submittedName>
        <fullName evidence="10">Polycystic kidney disease protein 1-like 2</fullName>
    </submittedName>
</protein>
<keyword evidence="11" id="KW-1185">Reference proteome</keyword>
<evidence type="ECO:0000259" key="9">
    <source>
        <dbReference type="PROSITE" id="PS50095"/>
    </source>
</evidence>
<evidence type="ECO:0000256" key="8">
    <source>
        <dbReference type="SAM" id="Phobius"/>
    </source>
</evidence>
<evidence type="ECO:0000256" key="3">
    <source>
        <dbReference type="ARBA" id="ARBA00022692"/>
    </source>
</evidence>
<keyword evidence="3 8" id="KW-0812">Transmembrane</keyword>
<comment type="caution">
    <text evidence="10">The sequence shown here is derived from an EMBL/GenBank/DDBJ whole genome shotgun (WGS) entry which is preliminary data.</text>
</comment>
<sequence length="1476" mass="163317">MFSRPASCETGTWISVGLERSGMLATQRQTVRQCSEVLLECDRVYDVPAQGKRWLLKTAGSVVMASSSVQCTGTSAVDGAAACHQDQVQKSVEHMENSIFAIGRLAGAASSEQQTSNTVIDAPGLTVEVQTEQNMASLATKSIGQGGATLTLPASIVDLNPAGQGASLLLAVLEETFYPTSTGGVSALNLHGRAVSARLVTSDGQPIVLDPLDPTVLKLHNTNASQTNNASQPETLSSSNSLGITVAYHSTLVMTFGAANGGSTKFKVKGRFEGVPTDTNFDFHATVEAGTLNSRKNEKVKVDFFLDQINLKIVVYSPASHGKILYFATELENAATTNGKTSSRRRLLSMHSASEPTVSVSSLAVAYWDTNCACWTSSPSVEITEVNEAGDVTFSSNFFGSFSLSELVVAPNPIDFGSLANFSEDLADSPYVLALHCVLLTASLLVVILLRRVDSKDTASWAYLPLLSNQESDQWHYALSIHTAMGSSRRLDIIPCLSLIGQFGSSKPVALIDGARENFKRGTTSNFVFSSNHNLGQLMEIKVWLETASVEKRAPPSHRLKMNVDDKRDIDATDKEIYNQGGCWHHSQVPEDDRGRFKRSKWRPSFCFCCFSRHESEKDLDNLDWKLDQIRVIDLNTGQRYTFLVQDWLSKVRGDGRTLRHIPALDTRSTDSGTMFDVISKQKLFDEHLWLSVARRPSPSLFTRVQRFLCAMALLYLAMLTNAMWYSGADNKDHQGNQSSQSSTTESSVIRIGTVDITYRTFYVGVVSSVIILLPALLMTCLFRKRKLRQTPGQNLHPEHQPQEPKTAAIVEEGKETHQICTTRDTSVNSFYELASSSPTVAENREGHGRFDSVNDPLWFSSQREPSPAALSTVDVDPPVLDSRVGSSRFSRNLLLVPSGRSSADSGYRTPLQSRRHQVVSAESLSSLHAMEPKVTRLLPVYPEFYNAASSDWPSSQTNFRISSAPDLSKILMKTYSDSEQKYERLCTEQYIQRKRLEGDAKRVNAQKLRPLPWWTIFIAYIVVFLSIGVSVAFTLFYSLNWGGTVSLEWMASLFFSTTAGTFLIEPLKIVFLALALSCLLKDSAEDHLSSDDVPLSRDCVKVAPDDLLQQPCKPAEKIRKHFPSEIICYQDYSNSREEKASFLPGWIPCETNCTDQAYVHTPGDAQTLDQVGELGRYSPGGYQVTLPGRRDTALDNVRRLRAEGWLDHLTRAVKLEAVVFNANTRLFTQAKVLFETPSFGGVRSTLRVESANLYPYTDAWDYVVLLLEIIFLILLLIRLCVLIHRLVCQRTRPVNRPSLGMGTVVEGLELSLGILATVIYCLKISETIQLSTSVHRDPNTYVDFSLVFLYHEIYSAAVSLALFLAILRLLGPLGINSHLYILRQTLVNTRGAMVGLGFSFFTCLVSFAIFFHLLEGPYNYAVRSVYSSSTNLLSVALSMSHTGRIVDEHTETFSVSSYTSCLMHSLSVLDKTIYK</sequence>
<dbReference type="InterPro" id="IPR013122">
    <property type="entry name" value="PKD1_2_channel"/>
</dbReference>
<dbReference type="InterPro" id="IPR046791">
    <property type="entry name" value="Polycystin_dom"/>
</dbReference>
<keyword evidence="5 8" id="KW-1133">Transmembrane helix</keyword>
<dbReference type="SUPFAM" id="SSF49723">
    <property type="entry name" value="Lipase/lipooxygenase domain (PLAT/LH2 domain)"/>
    <property type="match status" value="1"/>
</dbReference>
<dbReference type="GO" id="GO:0016020">
    <property type="term" value="C:membrane"/>
    <property type="evidence" value="ECO:0007669"/>
    <property type="project" value="UniProtKB-SubCell"/>
</dbReference>
<comment type="subcellular location">
    <subcellularLocation>
        <location evidence="1">Membrane</location>
        <topology evidence="1">Multi-pass membrane protein</topology>
    </subcellularLocation>
</comment>
<organism evidence="10 11">
    <name type="scientific">Elysia marginata</name>
    <dbReference type="NCBI Taxonomy" id="1093978"/>
    <lineage>
        <taxon>Eukaryota</taxon>
        <taxon>Metazoa</taxon>
        <taxon>Spiralia</taxon>
        <taxon>Lophotrochozoa</taxon>
        <taxon>Mollusca</taxon>
        <taxon>Gastropoda</taxon>
        <taxon>Heterobranchia</taxon>
        <taxon>Euthyneura</taxon>
        <taxon>Panpulmonata</taxon>
        <taxon>Sacoglossa</taxon>
        <taxon>Placobranchoidea</taxon>
        <taxon>Plakobranchidae</taxon>
        <taxon>Elysia</taxon>
    </lineage>
</organism>
<dbReference type="EMBL" id="BMAT01005076">
    <property type="protein sequence ID" value="GFR87253.1"/>
    <property type="molecule type" value="Genomic_DNA"/>
</dbReference>
<feature type="transmembrane region" description="Helical" evidence="8">
    <location>
        <begin position="1263"/>
        <end position="1288"/>
    </location>
</feature>
<evidence type="ECO:0000256" key="1">
    <source>
        <dbReference type="ARBA" id="ARBA00004141"/>
    </source>
</evidence>
<keyword evidence="4" id="KW-0732">Signal</keyword>
<evidence type="ECO:0000256" key="2">
    <source>
        <dbReference type="ARBA" id="ARBA00007200"/>
    </source>
</evidence>
<dbReference type="Proteomes" id="UP000762676">
    <property type="component" value="Unassembled WGS sequence"/>
</dbReference>
<feature type="transmembrane region" description="Helical" evidence="8">
    <location>
        <begin position="1050"/>
        <end position="1081"/>
    </location>
</feature>
<feature type="domain" description="PLAT" evidence="9">
    <location>
        <begin position="475"/>
        <end position="663"/>
    </location>
</feature>
<feature type="transmembrane region" description="Helical" evidence="8">
    <location>
        <begin position="431"/>
        <end position="450"/>
    </location>
</feature>
<evidence type="ECO:0000256" key="7">
    <source>
        <dbReference type="PROSITE-ProRule" id="PRU00152"/>
    </source>
</evidence>
<evidence type="ECO:0000313" key="11">
    <source>
        <dbReference type="Proteomes" id="UP000762676"/>
    </source>
</evidence>
<dbReference type="Gene3D" id="2.60.60.20">
    <property type="entry name" value="PLAT/LH2 domain"/>
    <property type="match status" value="1"/>
</dbReference>
<dbReference type="PANTHER" id="PTHR10877">
    <property type="entry name" value="POLYCYSTIN FAMILY MEMBER"/>
    <property type="match status" value="1"/>
</dbReference>
<evidence type="ECO:0000313" key="10">
    <source>
        <dbReference type="EMBL" id="GFR87253.1"/>
    </source>
</evidence>
<dbReference type="PANTHER" id="PTHR10877:SF194">
    <property type="entry name" value="LOCATION OF VULVA DEFECTIVE 1"/>
    <property type="match status" value="1"/>
</dbReference>
<comment type="caution">
    <text evidence="7">Lacks conserved residue(s) required for the propagation of feature annotation.</text>
</comment>
<dbReference type="InterPro" id="IPR051223">
    <property type="entry name" value="Polycystin"/>
</dbReference>
<evidence type="ECO:0000256" key="4">
    <source>
        <dbReference type="ARBA" id="ARBA00022729"/>
    </source>
</evidence>
<name>A0AAV4GNV2_9GAST</name>
<evidence type="ECO:0000256" key="5">
    <source>
        <dbReference type="ARBA" id="ARBA00022989"/>
    </source>
</evidence>
<feature type="transmembrane region" description="Helical" evidence="8">
    <location>
        <begin position="1012"/>
        <end position="1038"/>
    </location>
</feature>
<feature type="transmembrane region" description="Helical" evidence="8">
    <location>
        <begin position="762"/>
        <end position="783"/>
    </location>
</feature>
<reference evidence="10 11" key="1">
    <citation type="journal article" date="2021" name="Elife">
        <title>Chloroplast acquisition without the gene transfer in kleptoplastic sea slugs, Plakobranchus ocellatus.</title>
        <authorList>
            <person name="Maeda T."/>
            <person name="Takahashi S."/>
            <person name="Yoshida T."/>
            <person name="Shimamura S."/>
            <person name="Takaki Y."/>
            <person name="Nagai Y."/>
            <person name="Toyoda A."/>
            <person name="Suzuki Y."/>
            <person name="Arimoto A."/>
            <person name="Ishii H."/>
            <person name="Satoh N."/>
            <person name="Nishiyama T."/>
            <person name="Hasebe M."/>
            <person name="Maruyama T."/>
            <person name="Minagawa J."/>
            <person name="Obokata J."/>
            <person name="Shigenobu S."/>
        </authorList>
    </citation>
    <scope>NUCLEOTIDE SEQUENCE [LARGE SCALE GENOMIC DNA]</scope>
</reference>
<feature type="transmembrane region" description="Helical" evidence="8">
    <location>
        <begin position="1354"/>
        <end position="1372"/>
    </location>
</feature>
<dbReference type="PROSITE" id="PS50095">
    <property type="entry name" value="PLAT"/>
    <property type="match status" value="1"/>
</dbReference>
<keyword evidence="6 8" id="KW-0472">Membrane</keyword>
<dbReference type="Pfam" id="PF20519">
    <property type="entry name" value="Polycystin_dom"/>
    <property type="match status" value="1"/>
</dbReference>
<accession>A0AAV4GNV2</accession>
<proteinExistence type="inferred from homology"/>